<evidence type="ECO:0000313" key="1">
    <source>
        <dbReference type="EMBL" id="KAF2404635.1"/>
    </source>
</evidence>
<name>A0A6G1I9H4_9PEZI</name>
<dbReference type="Proteomes" id="UP000799640">
    <property type="component" value="Unassembled WGS sequence"/>
</dbReference>
<organism evidence="1 2">
    <name type="scientific">Trichodelitschia bisporula</name>
    <dbReference type="NCBI Taxonomy" id="703511"/>
    <lineage>
        <taxon>Eukaryota</taxon>
        <taxon>Fungi</taxon>
        <taxon>Dikarya</taxon>
        <taxon>Ascomycota</taxon>
        <taxon>Pezizomycotina</taxon>
        <taxon>Dothideomycetes</taxon>
        <taxon>Dothideomycetes incertae sedis</taxon>
        <taxon>Phaeotrichales</taxon>
        <taxon>Phaeotrichaceae</taxon>
        <taxon>Trichodelitschia</taxon>
    </lineage>
</organism>
<dbReference type="EMBL" id="ML996688">
    <property type="protein sequence ID" value="KAF2404635.1"/>
    <property type="molecule type" value="Genomic_DNA"/>
</dbReference>
<reference evidence="1" key="1">
    <citation type="journal article" date="2020" name="Stud. Mycol.">
        <title>101 Dothideomycetes genomes: a test case for predicting lifestyles and emergence of pathogens.</title>
        <authorList>
            <person name="Haridas S."/>
            <person name="Albert R."/>
            <person name="Binder M."/>
            <person name="Bloem J."/>
            <person name="Labutti K."/>
            <person name="Salamov A."/>
            <person name="Andreopoulos B."/>
            <person name="Baker S."/>
            <person name="Barry K."/>
            <person name="Bills G."/>
            <person name="Bluhm B."/>
            <person name="Cannon C."/>
            <person name="Castanera R."/>
            <person name="Culley D."/>
            <person name="Daum C."/>
            <person name="Ezra D."/>
            <person name="Gonzalez J."/>
            <person name="Henrissat B."/>
            <person name="Kuo A."/>
            <person name="Liang C."/>
            <person name="Lipzen A."/>
            <person name="Lutzoni F."/>
            <person name="Magnuson J."/>
            <person name="Mondo S."/>
            <person name="Nolan M."/>
            <person name="Ohm R."/>
            <person name="Pangilinan J."/>
            <person name="Park H.-J."/>
            <person name="Ramirez L."/>
            <person name="Alfaro M."/>
            <person name="Sun H."/>
            <person name="Tritt A."/>
            <person name="Yoshinaga Y."/>
            <person name="Zwiers L.-H."/>
            <person name="Turgeon B."/>
            <person name="Goodwin S."/>
            <person name="Spatafora J."/>
            <person name="Crous P."/>
            <person name="Grigoriev I."/>
        </authorList>
    </citation>
    <scope>NUCLEOTIDE SEQUENCE</scope>
    <source>
        <strain evidence="1">CBS 262.69</strain>
    </source>
</reference>
<gene>
    <name evidence="1" type="ORF">EJ06DRAFT_526716</name>
</gene>
<accession>A0A6G1I9H4</accession>
<keyword evidence="2" id="KW-1185">Reference proteome</keyword>
<protein>
    <submittedName>
        <fullName evidence="1">Uncharacterized protein</fullName>
    </submittedName>
</protein>
<dbReference type="AlphaFoldDB" id="A0A6G1I9H4"/>
<evidence type="ECO:0000313" key="2">
    <source>
        <dbReference type="Proteomes" id="UP000799640"/>
    </source>
</evidence>
<sequence length="72" mass="7619">MRQAILYANTGLKLATTLSAIRETGRDAGNWSFVSRYSSLRLLLTAAAVAAATDTAPAMKTPKCIDSSSQRG</sequence>
<proteinExistence type="predicted"/>